<dbReference type="GeneID" id="109472704"/>
<evidence type="ECO:0000313" key="3">
    <source>
        <dbReference type="Proteomes" id="UP000515135"/>
    </source>
</evidence>
<dbReference type="OrthoDB" id="10426694at2759"/>
<keyword evidence="2" id="KW-0472">Membrane</keyword>
<reference evidence="4" key="1">
    <citation type="submission" date="2025-08" db="UniProtKB">
        <authorList>
            <consortium name="RefSeq"/>
        </authorList>
    </citation>
    <scope>IDENTIFICATION</scope>
    <source>
        <tissue evidence="4">Gonad</tissue>
    </source>
</reference>
<feature type="region of interest" description="Disordered" evidence="1">
    <location>
        <begin position="92"/>
        <end position="158"/>
    </location>
</feature>
<keyword evidence="3" id="KW-1185">Reference proteome</keyword>
<feature type="transmembrane region" description="Helical" evidence="2">
    <location>
        <begin position="67"/>
        <end position="87"/>
    </location>
</feature>
<feature type="compositionally biased region" description="Basic and acidic residues" evidence="1">
    <location>
        <begin position="126"/>
        <end position="140"/>
    </location>
</feature>
<sequence length="158" mass="17336">MGKRGTARKKPIWRRSSFAADTLLTDTALEKTETKGDAQRKLNYVAPKLSSGDEVNTNFLPGQGAQVPIHFVVLLVLFLLTAFLIFCRGRRYKSAGSKSSKAGQSRRSSAATNTNNAATRATKKVTSSDKRRNSLGKKDASNNNNNNKPIRRSVSNYT</sequence>
<dbReference type="Proteomes" id="UP000515135">
    <property type="component" value="Unplaced"/>
</dbReference>
<proteinExistence type="predicted"/>
<evidence type="ECO:0000256" key="2">
    <source>
        <dbReference type="SAM" id="Phobius"/>
    </source>
</evidence>
<evidence type="ECO:0000256" key="1">
    <source>
        <dbReference type="SAM" id="MobiDB-lite"/>
    </source>
</evidence>
<dbReference type="AlphaFoldDB" id="A0A6P4ZAJ7"/>
<accession>A0A6P4ZAJ7</accession>
<keyword evidence="2" id="KW-1133">Transmembrane helix</keyword>
<protein>
    <submittedName>
        <fullName evidence="4">Uncharacterized protein LOC109472704 isoform X2</fullName>
    </submittedName>
</protein>
<dbReference type="RefSeq" id="XP_019628117.1">
    <property type="nucleotide sequence ID" value="XM_019772558.1"/>
</dbReference>
<keyword evidence="2" id="KW-0812">Transmembrane</keyword>
<organism evidence="3 4">
    <name type="scientific">Branchiostoma belcheri</name>
    <name type="common">Amphioxus</name>
    <dbReference type="NCBI Taxonomy" id="7741"/>
    <lineage>
        <taxon>Eukaryota</taxon>
        <taxon>Metazoa</taxon>
        <taxon>Chordata</taxon>
        <taxon>Cephalochordata</taxon>
        <taxon>Leptocardii</taxon>
        <taxon>Amphioxiformes</taxon>
        <taxon>Branchiostomatidae</taxon>
        <taxon>Branchiostoma</taxon>
    </lineage>
</organism>
<name>A0A6P4ZAJ7_BRABE</name>
<evidence type="ECO:0000313" key="4">
    <source>
        <dbReference type="RefSeq" id="XP_019628117.1"/>
    </source>
</evidence>
<feature type="compositionally biased region" description="Low complexity" evidence="1">
    <location>
        <begin position="94"/>
        <end position="120"/>
    </location>
</feature>
<gene>
    <name evidence="4" type="primary">LOC109472704</name>
</gene>